<dbReference type="InterPro" id="IPR010888">
    <property type="entry name" value="CblD"/>
</dbReference>
<dbReference type="Gene3D" id="2.60.40.2040">
    <property type="entry name" value="CFA/I fimbrial subunit E, pilin domain"/>
    <property type="match status" value="1"/>
</dbReference>
<dbReference type="InterPro" id="IPR043037">
    <property type="entry name" value="CfaE_adhesin"/>
</dbReference>
<dbReference type="EMBL" id="DAAYQT010000030">
    <property type="protein sequence ID" value="HAG5358971.1"/>
    <property type="molecule type" value="Genomic_DNA"/>
</dbReference>
<reference evidence="2" key="2">
    <citation type="submission" date="2020-02" db="EMBL/GenBank/DDBJ databases">
        <authorList>
            <consortium name="NCBI Pathogen Detection Project"/>
        </authorList>
    </citation>
    <scope>NUCLEOTIDE SEQUENCE</scope>
    <source>
        <strain evidence="2">MA.CK_98/00010293</strain>
        <strain evidence="1">MA.CK_98/00011463</strain>
    </source>
</reference>
<evidence type="ECO:0000313" key="1">
    <source>
        <dbReference type="EMBL" id="HAG1883081.1"/>
    </source>
</evidence>
<comment type="caution">
    <text evidence="2">The sequence shown here is derived from an EMBL/GenBank/DDBJ whole genome shotgun (WGS) entry which is preliminary data.</text>
</comment>
<dbReference type="Gene3D" id="2.60.40.2520">
    <property type="entry name" value="CFA/I fimbrial subunit E, adhesin domain"/>
    <property type="match status" value="1"/>
</dbReference>
<accession>A0A765FU62</accession>
<proteinExistence type="predicted"/>
<reference evidence="2" key="1">
    <citation type="journal article" date="2018" name="Genome Biol.">
        <title>SKESA: strategic k-mer extension for scrupulous assemblies.</title>
        <authorList>
            <person name="Souvorov A."/>
            <person name="Agarwala R."/>
            <person name="Lipman D.J."/>
        </authorList>
    </citation>
    <scope>NUCLEOTIDE SEQUENCE</scope>
    <source>
        <strain evidence="2">MA.CK_98/00010293</strain>
        <strain evidence="1">MA.CK_98/00011463</strain>
    </source>
</reference>
<organism evidence="2">
    <name type="scientific">Salmonella enterica</name>
    <name type="common">Salmonella choleraesuis</name>
    <dbReference type="NCBI Taxonomy" id="28901"/>
    <lineage>
        <taxon>Bacteria</taxon>
        <taxon>Pseudomonadati</taxon>
        <taxon>Pseudomonadota</taxon>
        <taxon>Gammaproteobacteria</taxon>
        <taxon>Enterobacterales</taxon>
        <taxon>Enterobacteriaceae</taxon>
        <taxon>Salmonella</taxon>
    </lineage>
</organism>
<protein>
    <submittedName>
        <fullName evidence="2">Uncharacterized protein</fullName>
    </submittedName>
</protein>
<gene>
    <name evidence="2" type="ORF">G8O64_004669</name>
    <name evidence="1" type="ORF">G8V93_004661</name>
</gene>
<dbReference type="Pfam" id="PF07434">
    <property type="entry name" value="CblD"/>
    <property type="match status" value="1"/>
</dbReference>
<dbReference type="EMBL" id="DAAXOF010000030">
    <property type="protein sequence ID" value="HAG1883081.1"/>
    <property type="molecule type" value="Genomic_DNA"/>
</dbReference>
<name>A0A765FU62_SALER</name>
<evidence type="ECO:0000313" key="2">
    <source>
        <dbReference type="EMBL" id="HAG5358971.1"/>
    </source>
</evidence>
<dbReference type="AlphaFoldDB" id="A0A765FU62"/>
<sequence length="187" mass="20564">MTSRDVLSGFIGVNGGCFDYLNIMRTTIYIPPDELRKLPFGGVWKAHLNLISLVYPKAGLTSGVSTANPVGTLQVNITLNIIGNHNIRIWFSQFHRCMANIVMPIMAAYYALYKPSLVSAEKTVDTCLYDGYSSSRRFEVTSNSDLTDPATQGFLLQNISVPTSKPLHYQVIVSLPGQLGTMQSLSP</sequence>